<dbReference type="KEGG" id="vg:70081073"/>
<keyword evidence="2" id="KW-1185">Reference proteome</keyword>
<dbReference type="Proteomes" id="UP000516065">
    <property type="component" value="Segment"/>
</dbReference>
<evidence type="ECO:0000313" key="1">
    <source>
        <dbReference type="EMBL" id="QNN99346.1"/>
    </source>
</evidence>
<name>A0A7G9UZ91_9CAUD</name>
<protein>
    <submittedName>
        <fullName evidence="1">Uncharacterized protein</fullName>
    </submittedName>
</protein>
<proteinExistence type="predicted"/>
<gene>
    <name evidence="1" type="primary">2</name>
    <name evidence="1" type="ORF">SEA_SEPHIROTH_2</name>
</gene>
<dbReference type="RefSeq" id="YP_010246390.1">
    <property type="nucleotide sequence ID" value="NC_060135.1"/>
</dbReference>
<organism evidence="1 2">
    <name type="scientific">Gordonia Phage Sephiroth</name>
    <dbReference type="NCBI Taxonomy" id="2767553"/>
    <lineage>
        <taxon>Viruses</taxon>
        <taxon>Duplodnaviria</taxon>
        <taxon>Heunggongvirae</taxon>
        <taxon>Uroviricota</taxon>
        <taxon>Caudoviricetes</taxon>
        <taxon>Deeyouvirinae</taxon>
        <taxon>Octobienvirus</taxon>
        <taxon>Octobienvirus sephiroth</taxon>
    </lineage>
</organism>
<reference evidence="1 2" key="1">
    <citation type="submission" date="2020-06" db="EMBL/GenBank/DDBJ databases">
        <authorList>
            <person name="Aidoo V.A."/>
            <person name="Attix H.E."/>
            <person name="Centeno C.A."/>
            <person name="Hollingsworth J.S."/>
            <person name="Humbert W.S."/>
            <person name="Martinez-Aguilar E."/>
            <person name="Richter E.A."/>
            <person name="Smith D.M."/>
            <person name="Thoma A.L."/>
            <person name="Troup B.R."/>
            <person name="Watkins V.C."/>
            <person name="Brunner S."/>
            <person name="Chen S."/>
            <person name="Fogarty M.P."/>
            <person name="Merkhofer E.C."/>
            <person name="Garlena R.A."/>
            <person name="Russell D.A."/>
            <person name="Pope W.H."/>
            <person name="Jacobs-Sera D."/>
            <person name="Hatfull G.F."/>
        </authorList>
    </citation>
    <scope>NUCLEOTIDE SEQUENCE [LARGE SCALE GENOMIC DNA]</scope>
</reference>
<accession>A0A7G9UZ91</accession>
<sequence length="73" mass="8216">MSSFDPPTFVQGYSHADEHGDQFALHRSTNNKPIFMLEATQGDGADFVQVYVPLDQIPAIIRELESYMEQARG</sequence>
<dbReference type="GeneID" id="70081073"/>
<dbReference type="EMBL" id="MT684599">
    <property type="protein sequence ID" value="QNN99346.1"/>
    <property type="molecule type" value="Genomic_DNA"/>
</dbReference>
<evidence type="ECO:0000313" key="2">
    <source>
        <dbReference type="Proteomes" id="UP000516065"/>
    </source>
</evidence>